<organism evidence="3 4">
    <name type="scientific">Desulforapulum autotrophicum (strain ATCC 43914 / DSM 3382 / VKM B-1955 / HRM2)</name>
    <name type="common">Desulfobacterium autotrophicum</name>
    <dbReference type="NCBI Taxonomy" id="177437"/>
    <lineage>
        <taxon>Bacteria</taxon>
        <taxon>Pseudomonadati</taxon>
        <taxon>Thermodesulfobacteriota</taxon>
        <taxon>Desulfobacteria</taxon>
        <taxon>Desulfobacterales</taxon>
        <taxon>Desulfobacteraceae</taxon>
        <taxon>Desulforapulum</taxon>
    </lineage>
</organism>
<dbReference type="STRING" id="177437.HRM2_40940"/>
<evidence type="ECO:0000259" key="1">
    <source>
        <dbReference type="Pfam" id="PF13847"/>
    </source>
</evidence>
<dbReference type="AlphaFoldDB" id="C0QCD4"/>
<dbReference type="Gene3D" id="1.10.10.10">
    <property type="entry name" value="Winged helix-like DNA-binding domain superfamily/Winged helix DNA-binding domain"/>
    <property type="match status" value="1"/>
</dbReference>
<dbReference type="eggNOG" id="COG2226">
    <property type="taxonomic scope" value="Bacteria"/>
</dbReference>
<evidence type="ECO:0000313" key="3">
    <source>
        <dbReference type="EMBL" id="ACN17151.1"/>
    </source>
</evidence>
<evidence type="ECO:0000259" key="2">
    <source>
        <dbReference type="Pfam" id="PF21320"/>
    </source>
</evidence>
<dbReference type="InterPro" id="IPR053173">
    <property type="entry name" value="SAM-binding_MTase"/>
</dbReference>
<gene>
    <name evidence="3" type="primary">ubiE5</name>
    <name evidence="3" type="ordered locus">HRM2_40940</name>
</gene>
<dbReference type="InterPro" id="IPR025714">
    <property type="entry name" value="Methyltranfer_dom"/>
</dbReference>
<dbReference type="GO" id="GO:0032259">
    <property type="term" value="P:methylation"/>
    <property type="evidence" value="ECO:0007669"/>
    <property type="project" value="UniProtKB-KW"/>
</dbReference>
<dbReference type="InterPro" id="IPR036390">
    <property type="entry name" value="WH_DNA-bd_sf"/>
</dbReference>
<dbReference type="InterPro" id="IPR036388">
    <property type="entry name" value="WH-like_DNA-bd_sf"/>
</dbReference>
<dbReference type="PANTHER" id="PTHR45128">
    <property type="entry name" value="METHYLTRANSFERASE TYPE 11"/>
    <property type="match status" value="1"/>
</dbReference>
<dbReference type="SUPFAM" id="SSF53335">
    <property type="entry name" value="S-adenosyl-L-methionine-dependent methyltransferases"/>
    <property type="match status" value="1"/>
</dbReference>
<protein>
    <submittedName>
        <fullName evidence="3">UbiE5</fullName>
        <ecNumber evidence="3">2.1.1.-</ecNumber>
    </submittedName>
</protein>
<dbReference type="InterPro" id="IPR048711">
    <property type="entry name" value="WHD_Rv2258c"/>
</dbReference>
<proteinExistence type="predicted"/>
<dbReference type="Pfam" id="PF13847">
    <property type="entry name" value="Methyltransf_31"/>
    <property type="match status" value="1"/>
</dbReference>
<feature type="domain" description="S-adenosylmethionine-dependent methyltransferase Rv2258c-like winged HTH" evidence="2">
    <location>
        <begin position="19"/>
        <end position="96"/>
    </location>
</feature>
<dbReference type="PANTHER" id="PTHR45128:SF1">
    <property type="entry name" value="S-ADENOSYLMETHIONINE-DEPENDENT METHYLTRANSFERASE RV2258C"/>
    <property type="match status" value="1"/>
</dbReference>
<sequence length="363" mass="39481">MEKKNQFEQRMIDILNAGALNLALAVGYRLSIFDAMAEFEHPVTAKVIADRAGVTPRYVTEWLAVMATGRIVEISKAPTGETLYLLPPEHGAFLTRSAGNANLGVYAQEIPLLTSCAMDAVAQGFTTGKGVPFSQYPDFQAFMAELSNAKHQQVLISKFLPTVDNGLLVPRLERGIEVLDLGCGEGVALNLMAKAFPNSRFTGVDNFGAALEKARADAAGLGLGNVDYVAEDAANPVIGERFRRKFDYVTAFDAIHDQTRPLEALQNVRAILAPGGIFSMVDIDAATDPVENMDHPMAPFLYTVSLMHCMPVGLNQNGAALGMMWGREKALSMLRQAGFDRIEVLSMDHDSFNLHFLARGDEL</sequence>
<dbReference type="InterPro" id="IPR029063">
    <property type="entry name" value="SAM-dependent_MTases_sf"/>
</dbReference>
<dbReference type="KEGG" id="dat:HRM2_40940"/>
<dbReference type="HOGENOM" id="CLU_063529_1_1_7"/>
<feature type="domain" description="Methyltransferase" evidence="1">
    <location>
        <begin position="173"/>
        <end position="288"/>
    </location>
</feature>
<keyword evidence="4" id="KW-1185">Reference proteome</keyword>
<dbReference type="RefSeq" id="WP_015905884.1">
    <property type="nucleotide sequence ID" value="NC_012108.1"/>
</dbReference>
<dbReference type="Gene3D" id="3.40.50.150">
    <property type="entry name" value="Vaccinia Virus protein VP39"/>
    <property type="match status" value="1"/>
</dbReference>
<dbReference type="EMBL" id="CP001087">
    <property type="protein sequence ID" value="ACN17151.1"/>
    <property type="molecule type" value="Genomic_DNA"/>
</dbReference>
<dbReference type="CDD" id="cd02440">
    <property type="entry name" value="AdoMet_MTases"/>
    <property type="match status" value="1"/>
</dbReference>
<dbReference type="EC" id="2.1.1.-" evidence="3"/>
<keyword evidence="3" id="KW-0808">Transferase</keyword>
<dbReference type="SUPFAM" id="SSF46785">
    <property type="entry name" value="Winged helix' DNA-binding domain"/>
    <property type="match status" value="1"/>
</dbReference>
<dbReference type="Proteomes" id="UP000000442">
    <property type="component" value="Chromosome"/>
</dbReference>
<accession>C0QCD4</accession>
<dbReference type="OrthoDB" id="5449367at2"/>
<evidence type="ECO:0000313" key="4">
    <source>
        <dbReference type="Proteomes" id="UP000000442"/>
    </source>
</evidence>
<dbReference type="GO" id="GO:0008168">
    <property type="term" value="F:methyltransferase activity"/>
    <property type="evidence" value="ECO:0007669"/>
    <property type="project" value="UniProtKB-KW"/>
</dbReference>
<reference evidence="3 4" key="1">
    <citation type="journal article" date="2009" name="Environ. Microbiol.">
        <title>Genome sequence of Desulfobacterium autotrophicum HRM2, a marine sulfate reducer oxidizing organic carbon completely to carbon dioxide.</title>
        <authorList>
            <person name="Strittmatter A.W."/>
            <person name="Liesegang H."/>
            <person name="Rabus R."/>
            <person name="Decker I."/>
            <person name="Amann J."/>
            <person name="Andres S."/>
            <person name="Henne A."/>
            <person name="Fricke W.F."/>
            <person name="Martinez-Arias R."/>
            <person name="Bartels D."/>
            <person name="Goesmann A."/>
            <person name="Krause L."/>
            <person name="Puehler A."/>
            <person name="Klenk H.P."/>
            <person name="Richter M."/>
            <person name="Schuler M."/>
            <person name="Gloeckner F.O."/>
            <person name="Meyerdierks A."/>
            <person name="Gottschalk G."/>
            <person name="Amann R."/>
        </authorList>
    </citation>
    <scope>NUCLEOTIDE SEQUENCE [LARGE SCALE GENOMIC DNA]</scope>
    <source>
        <strain evidence="4">ATCC 43914 / DSM 3382 / HRM2</strain>
    </source>
</reference>
<dbReference type="Pfam" id="PF21320">
    <property type="entry name" value="WHD_Rv2258c"/>
    <property type="match status" value="1"/>
</dbReference>
<name>C0QCD4_DESAH</name>
<keyword evidence="3" id="KW-0489">Methyltransferase</keyword>